<gene>
    <name evidence="2" type="ORF">HUK38_14095</name>
</gene>
<sequence>MANLGNSDNLEPLASKFSAARVILSNWLRIAGQYIAHYAVIIARNTWIVLTRLPIAVFSFIKALASADYADLLRTLYADNISTINALPSVTSAALQPSSLQQSQPDSALLLLGLLQKEGRFVDFLQEDITNYADQDIGAAARVVHQGCQRVLRQHLEIQPVFDQPEGSPITLERGFDPAVVRPTGQVVGDPPFHGALVHRGWRATAVHLPQVAVSRDLHVLAAAEVEL</sequence>
<name>A0A839HHF0_9GAMM</name>
<accession>A0A839HHF0</accession>
<evidence type="ECO:0000313" key="2">
    <source>
        <dbReference type="EMBL" id="MBB1127340.1"/>
    </source>
</evidence>
<proteinExistence type="predicted"/>
<keyword evidence="3" id="KW-1185">Reference proteome</keyword>
<dbReference type="Proteomes" id="UP000548632">
    <property type="component" value="Unassembled WGS sequence"/>
</dbReference>
<dbReference type="InterPro" id="IPR021212">
    <property type="entry name" value="DUF2760"/>
</dbReference>
<dbReference type="Pfam" id="PF10816">
    <property type="entry name" value="DUF2760"/>
    <property type="match status" value="1"/>
</dbReference>
<evidence type="ECO:0000313" key="3">
    <source>
        <dbReference type="Proteomes" id="UP000548632"/>
    </source>
</evidence>
<feature type="domain" description="DUF2760" evidence="1">
    <location>
        <begin position="105"/>
        <end position="227"/>
    </location>
</feature>
<organism evidence="2 3">
    <name type="scientific">Thiospirillum jenense</name>
    <dbReference type="NCBI Taxonomy" id="1653858"/>
    <lineage>
        <taxon>Bacteria</taxon>
        <taxon>Pseudomonadati</taxon>
        <taxon>Pseudomonadota</taxon>
        <taxon>Gammaproteobacteria</taxon>
        <taxon>Chromatiales</taxon>
        <taxon>Chromatiaceae</taxon>
        <taxon>Thiospirillum</taxon>
    </lineage>
</organism>
<dbReference type="AlphaFoldDB" id="A0A839HHF0"/>
<reference evidence="2 3" key="1">
    <citation type="journal article" date="2020" name="Arch. Microbiol.">
        <title>The genome sequence of the giant phototrophic gammaproteobacterium Thiospirillum jenense gives insight into its physiological properties and phylogenetic relationships.</title>
        <authorList>
            <person name="Imhoff J.F."/>
            <person name="Meyer T.E."/>
            <person name="Kyndt J.A."/>
        </authorList>
    </citation>
    <scope>NUCLEOTIDE SEQUENCE [LARGE SCALE GENOMIC DNA]</scope>
    <source>
        <strain evidence="2 3">DSM 216</strain>
    </source>
</reference>
<evidence type="ECO:0000259" key="1">
    <source>
        <dbReference type="Pfam" id="PF10816"/>
    </source>
</evidence>
<dbReference type="EMBL" id="JABVCQ010000052">
    <property type="protein sequence ID" value="MBB1127340.1"/>
    <property type="molecule type" value="Genomic_DNA"/>
</dbReference>
<comment type="caution">
    <text evidence="2">The sequence shown here is derived from an EMBL/GenBank/DDBJ whole genome shotgun (WGS) entry which is preliminary data.</text>
</comment>
<protein>
    <submittedName>
        <fullName evidence="2">DUF2760 domain-containing protein</fullName>
    </submittedName>
</protein>